<evidence type="ECO:0000259" key="3">
    <source>
        <dbReference type="SMART" id="SM00645"/>
    </source>
</evidence>
<dbReference type="SUPFAM" id="SSF54001">
    <property type="entry name" value="Cysteine proteinases"/>
    <property type="match status" value="1"/>
</dbReference>
<dbReference type="PANTHER" id="PTHR12411">
    <property type="entry name" value="CYSTEINE PROTEASE FAMILY C1-RELATED"/>
    <property type="match status" value="1"/>
</dbReference>
<evidence type="ECO:0000313" key="5">
    <source>
        <dbReference type="Proteomes" id="UP000013827"/>
    </source>
</evidence>
<protein>
    <recommendedName>
        <fullName evidence="3">Peptidase C1A papain C-terminal domain-containing protein</fullName>
    </recommendedName>
</protein>
<dbReference type="KEGG" id="ehx:EMIHUDRAFT_242756"/>
<feature type="compositionally biased region" description="Polar residues" evidence="2">
    <location>
        <begin position="472"/>
        <end position="491"/>
    </location>
</feature>
<feature type="region of interest" description="Disordered" evidence="2">
    <location>
        <begin position="451"/>
        <end position="518"/>
    </location>
</feature>
<dbReference type="SMART" id="SM00645">
    <property type="entry name" value="Pept_C1"/>
    <property type="match status" value="1"/>
</dbReference>
<evidence type="ECO:0000256" key="1">
    <source>
        <dbReference type="ARBA" id="ARBA00008455"/>
    </source>
</evidence>
<reference evidence="5" key="1">
    <citation type="journal article" date="2013" name="Nature">
        <title>Pan genome of the phytoplankton Emiliania underpins its global distribution.</title>
        <authorList>
            <person name="Read B.A."/>
            <person name="Kegel J."/>
            <person name="Klute M.J."/>
            <person name="Kuo A."/>
            <person name="Lefebvre S.C."/>
            <person name="Maumus F."/>
            <person name="Mayer C."/>
            <person name="Miller J."/>
            <person name="Monier A."/>
            <person name="Salamov A."/>
            <person name="Young J."/>
            <person name="Aguilar M."/>
            <person name="Claverie J.M."/>
            <person name="Frickenhaus S."/>
            <person name="Gonzalez K."/>
            <person name="Herman E.K."/>
            <person name="Lin Y.C."/>
            <person name="Napier J."/>
            <person name="Ogata H."/>
            <person name="Sarno A.F."/>
            <person name="Shmutz J."/>
            <person name="Schroeder D."/>
            <person name="de Vargas C."/>
            <person name="Verret F."/>
            <person name="von Dassow P."/>
            <person name="Valentin K."/>
            <person name="Van de Peer Y."/>
            <person name="Wheeler G."/>
            <person name="Dacks J.B."/>
            <person name="Delwiche C.F."/>
            <person name="Dyhrman S.T."/>
            <person name="Glockner G."/>
            <person name="John U."/>
            <person name="Richards T."/>
            <person name="Worden A.Z."/>
            <person name="Zhang X."/>
            <person name="Grigoriev I.V."/>
            <person name="Allen A.E."/>
            <person name="Bidle K."/>
            <person name="Borodovsky M."/>
            <person name="Bowler C."/>
            <person name="Brownlee C."/>
            <person name="Cock J.M."/>
            <person name="Elias M."/>
            <person name="Gladyshev V.N."/>
            <person name="Groth M."/>
            <person name="Guda C."/>
            <person name="Hadaegh A."/>
            <person name="Iglesias-Rodriguez M.D."/>
            <person name="Jenkins J."/>
            <person name="Jones B.M."/>
            <person name="Lawson T."/>
            <person name="Leese F."/>
            <person name="Lindquist E."/>
            <person name="Lobanov A."/>
            <person name="Lomsadze A."/>
            <person name="Malik S.B."/>
            <person name="Marsh M.E."/>
            <person name="Mackinder L."/>
            <person name="Mock T."/>
            <person name="Mueller-Roeber B."/>
            <person name="Pagarete A."/>
            <person name="Parker M."/>
            <person name="Probert I."/>
            <person name="Quesneville H."/>
            <person name="Raines C."/>
            <person name="Rensing S.A."/>
            <person name="Riano-Pachon D.M."/>
            <person name="Richier S."/>
            <person name="Rokitta S."/>
            <person name="Shiraiwa Y."/>
            <person name="Soanes D.M."/>
            <person name="van der Giezen M."/>
            <person name="Wahlund T.M."/>
            <person name="Williams B."/>
            <person name="Wilson W."/>
            <person name="Wolfe G."/>
            <person name="Wurch L.L."/>
        </authorList>
    </citation>
    <scope>NUCLEOTIDE SEQUENCE</scope>
</reference>
<accession>A0A0D3J864</accession>
<dbReference type="GeneID" id="17265244"/>
<dbReference type="STRING" id="2903.R1EFQ5"/>
<dbReference type="InterPro" id="IPR038765">
    <property type="entry name" value="Papain-like_cys_pep_sf"/>
</dbReference>
<sequence>MHVLREEHQAMLATIDFFLGAAEPADSSIDWRHHEPPVLTPVKHQPGGTCWAFVATQQVESLAVIQLGKPLTELSTHQAWSCARAYNVTRGTPIECYLQNAWYLGPCYQDGWFCKCIPTGDSTDANPAVAWGYMQHVGGLATESDNPKDDSDKSCTVPTKPFVTVANLPKTRWGHTVIQPSTPCPWTFKLFYNYAQCHSNAEKQLRAAIQYSPVAISMSTHNIRKANRPSGDRSQRYPVRYILNQSDCVKQAPNHVLQLVGYDAPAQLWIVRNSWGDGWADNGFFYVQAGAPDCGLAQLTFNTKAGLTFRAGPDPDGFQAAIVGIGNDAGDLDSLAASIAIADWQPVGGCGGRPLWVPIAPFPRSDFRLRQDACLLFKHIGFSFDGAGAPEALLHLDDVDAATARRWSDAGGLGLALVDHNACVPGVRSLLGDRVVAILFGYGNSKAPWPKSGASIWKKPRSLPPPGVDLSRNLSAASTKQAQNAAGATSSSKRRPRPRIRAGRRARRAVMASPSTPS</sequence>
<name>A0A0D3J864_EMIH1</name>
<evidence type="ECO:0000313" key="4">
    <source>
        <dbReference type="EnsemblProtists" id="EOD19699"/>
    </source>
</evidence>
<keyword evidence="5" id="KW-1185">Reference proteome</keyword>
<dbReference type="eggNOG" id="KOG1543">
    <property type="taxonomic scope" value="Eukaryota"/>
</dbReference>
<dbReference type="InterPro" id="IPR013128">
    <property type="entry name" value="Peptidase_C1A"/>
</dbReference>
<dbReference type="Gene3D" id="3.90.70.10">
    <property type="entry name" value="Cysteine proteinases"/>
    <property type="match status" value="1"/>
</dbReference>
<feature type="compositionally biased region" description="Basic residues" evidence="2">
    <location>
        <begin position="492"/>
        <end position="508"/>
    </location>
</feature>
<dbReference type="Gene3D" id="3.90.1640.10">
    <property type="entry name" value="inorganic pyrophosphatase (n-terminal core)"/>
    <property type="match status" value="1"/>
</dbReference>
<reference evidence="4" key="2">
    <citation type="submission" date="2024-10" db="UniProtKB">
        <authorList>
            <consortium name="EnsemblProtists"/>
        </authorList>
    </citation>
    <scope>IDENTIFICATION</scope>
</reference>
<feature type="domain" description="Peptidase C1A papain C-terminal" evidence="3">
    <location>
        <begin position="25"/>
        <end position="304"/>
    </location>
</feature>
<dbReference type="Proteomes" id="UP000013827">
    <property type="component" value="Unassembled WGS sequence"/>
</dbReference>
<dbReference type="AlphaFoldDB" id="A0A0D3J864"/>
<organism evidence="4 5">
    <name type="scientific">Emiliania huxleyi (strain CCMP1516)</name>
    <dbReference type="NCBI Taxonomy" id="280463"/>
    <lineage>
        <taxon>Eukaryota</taxon>
        <taxon>Haptista</taxon>
        <taxon>Haptophyta</taxon>
        <taxon>Prymnesiophyceae</taxon>
        <taxon>Isochrysidales</taxon>
        <taxon>Noelaerhabdaceae</taxon>
        <taxon>Emiliania</taxon>
    </lineage>
</organism>
<dbReference type="HOGENOM" id="CLU_526228_0_0_1"/>
<dbReference type="RefSeq" id="XP_005772128.1">
    <property type="nucleotide sequence ID" value="XM_005772071.1"/>
</dbReference>
<evidence type="ECO:0000256" key="2">
    <source>
        <dbReference type="SAM" id="MobiDB-lite"/>
    </source>
</evidence>
<dbReference type="GO" id="GO:0006508">
    <property type="term" value="P:proteolysis"/>
    <property type="evidence" value="ECO:0007669"/>
    <property type="project" value="InterPro"/>
</dbReference>
<comment type="similarity">
    <text evidence="1">Belongs to the peptidase C1 family.</text>
</comment>
<dbReference type="PaxDb" id="2903-EOD19699"/>
<dbReference type="GO" id="GO:0008234">
    <property type="term" value="F:cysteine-type peptidase activity"/>
    <property type="evidence" value="ECO:0007669"/>
    <property type="project" value="InterPro"/>
</dbReference>
<dbReference type="Pfam" id="PF00112">
    <property type="entry name" value="Peptidase_C1"/>
    <property type="match status" value="2"/>
</dbReference>
<dbReference type="EnsemblProtists" id="EOD19699">
    <property type="protein sequence ID" value="EOD19699"/>
    <property type="gene ID" value="EMIHUDRAFT_242756"/>
</dbReference>
<dbReference type="InterPro" id="IPR000668">
    <property type="entry name" value="Peptidase_C1A_C"/>
</dbReference>
<proteinExistence type="inferred from homology"/>